<evidence type="ECO:0000313" key="2">
    <source>
        <dbReference type="Proteomes" id="UP000217431"/>
    </source>
</evidence>
<dbReference type="STRING" id="28131.BWX40_02800"/>
<name>A0A0S3UKZ7_PREIN</name>
<protein>
    <submittedName>
        <fullName evidence="1">Uncharacterized protein</fullName>
    </submittedName>
</protein>
<accession>A0A0S3UKZ7</accession>
<dbReference type="RefSeq" id="WP_096406164.1">
    <property type="nucleotide sequence ID" value="NZ_AP014597.1"/>
</dbReference>
<dbReference type="Proteomes" id="UP000217431">
    <property type="component" value="Chromosome I"/>
</dbReference>
<organism evidence="1 2">
    <name type="scientific">Prevotella intermedia</name>
    <dbReference type="NCBI Taxonomy" id="28131"/>
    <lineage>
        <taxon>Bacteria</taxon>
        <taxon>Pseudomonadati</taxon>
        <taxon>Bacteroidota</taxon>
        <taxon>Bacteroidia</taxon>
        <taxon>Bacteroidales</taxon>
        <taxon>Prevotellaceae</taxon>
        <taxon>Prevotella</taxon>
    </lineage>
</organism>
<sequence length="123" mass="14098">MARKIQTTMDVKRTLMKAFGVTERMVNRALSFDSDSELARKIRHTARMKGGWIEASVPEEEIFYDVTENGMRLMRQYFSNGAVLEANMTTGTGIILFKGSKRKDYSKVYLNEIPSMQEYAKAL</sequence>
<gene>
    <name evidence="1" type="ORF">PIOMA14_I_1676</name>
</gene>
<evidence type="ECO:0000313" key="1">
    <source>
        <dbReference type="EMBL" id="BAU18184.1"/>
    </source>
</evidence>
<reference evidence="1 2" key="1">
    <citation type="journal article" date="2016" name="DNA Res.">
        <title>The complete genome sequencing of Prevotella intermedia strain OMA14 and a subsequent fine-scale, intra-species genomic comparison reveal an unusual amplification of conjugative and mobile transposons and identify a novel Prevotella-lineage-specific repeat.</title>
        <authorList>
            <person name="Naito M."/>
            <person name="Ogura Y."/>
            <person name="Itoh T."/>
            <person name="Shoji M."/>
            <person name="Okamoto M."/>
            <person name="Hayashi T."/>
            <person name="Nakayama K."/>
        </authorList>
    </citation>
    <scope>NUCLEOTIDE SEQUENCE [LARGE SCALE GENOMIC DNA]</scope>
    <source>
        <strain evidence="1 2">OMA14</strain>
    </source>
</reference>
<dbReference type="EMBL" id="AP014597">
    <property type="protein sequence ID" value="BAU18184.1"/>
    <property type="molecule type" value="Genomic_DNA"/>
</dbReference>
<proteinExistence type="predicted"/>
<dbReference type="AlphaFoldDB" id="A0A0S3UKZ7"/>